<dbReference type="AlphaFoldDB" id="A0A4R7UWK4"/>
<gene>
    <name evidence="2" type="ORF">CLV71_123185</name>
</gene>
<protein>
    <recommendedName>
        <fullName evidence="4">PH (Pleckstrin Homology) domain-containing protein</fullName>
    </recommendedName>
</protein>
<evidence type="ECO:0008006" key="4">
    <source>
        <dbReference type="Google" id="ProtNLM"/>
    </source>
</evidence>
<evidence type="ECO:0000313" key="3">
    <source>
        <dbReference type="Proteomes" id="UP000294927"/>
    </source>
</evidence>
<feature type="transmembrane region" description="Helical" evidence="1">
    <location>
        <begin position="15"/>
        <end position="35"/>
    </location>
</feature>
<dbReference type="RefSeq" id="WP_133908413.1">
    <property type="nucleotide sequence ID" value="NZ_SOCP01000023.1"/>
</dbReference>
<accession>A0A4R7UWK4</accession>
<organism evidence="2 3">
    <name type="scientific">Actinophytocola oryzae</name>
    <dbReference type="NCBI Taxonomy" id="502181"/>
    <lineage>
        <taxon>Bacteria</taxon>
        <taxon>Bacillati</taxon>
        <taxon>Actinomycetota</taxon>
        <taxon>Actinomycetes</taxon>
        <taxon>Pseudonocardiales</taxon>
        <taxon>Pseudonocardiaceae</taxon>
    </lineage>
</organism>
<comment type="caution">
    <text evidence="2">The sequence shown here is derived from an EMBL/GenBank/DDBJ whole genome shotgun (WGS) entry which is preliminary data.</text>
</comment>
<evidence type="ECO:0000256" key="1">
    <source>
        <dbReference type="SAM" id="Phobius"/>
    </source>
</evidence>
<evidence type="ECO:0000313" key="2">
    <source>
        <dbReference type="EMBL" id="TDV40474.1"/>
    </source>
</evidence>
<proteinExistence type="predicted"/>
<sequence length="152" mass="16901">MEVCLPHTFRSPWRWVGVVIGAGLAFVGASGFTASQVQRGDMAVAGALVAFGLLVIYASWRSGVLVDREHLRHRVMGVGTDRVRWVDVADVKIVRGPSILPSRAVTLVNKNGDDEHTLTSLSWYQIRSREPRRVARVVQVATILIERWELVT</sequence>
<name>A0A4R7UWK4_9PSEU</name>
<dbReference type="Proteomes" id="UP000294927">
    <property type="component" value="Unassembled WGS sequence"/>
</dbReference>
<reference evidence="2 3" key="1">
    <citation type="submission" date="2019-03" db="EMBL/GenBank/DDBJ databases">
        <title>Genomic Encyclopedia of Archaeal and Bacterial Type Strains, Phase II (KMG-II): from individual species to whole genera.</title>
        <authorList>
            <person name="Goeker M."/>
        </authorList>
    </citation>
    <scope>NUCLEOTIDE SEQUENCE [LARGE SCALE GENOMIC DNA]</scope>
    <source>
        <strain evidence="2 3">DSM 45499</strain>
    </source>
</reference>
<dbReference type="EMBL" id="SOCP01000023">
    <property type="protein sequence ID" value="TDV40474.1"/>
    <property type="molecule type" value="Genomic_DNA"/>
</dbReference>
<feature type="transmembrane region" description="Helical" evidence="1">
    <location>
        <begin position="42"/>
        <end position="60"/>
    </location>
</feature>
<keyword evidence="1" id="KW-1133">Transmembrane helix</keyword>
<keyword evidence="1" id="KW-0812">Transmembrane</keyword>
<keyword evidence="3" id="KW-1185">Reference proteome</keyword>
<keyword evidence="1" id="KW-0472">Membrane</keyword>